<reference evidence="5 6" key="1">
    <citation type="submission" date="2020-03" db="EMBL/GenBank/DDBJ databases">
        <title>Whole genome shotgun sequence of Phytohabitans houttuyneae NBRC 108639.</title>
        <authorList>
            <person name="Komaki H."/>
            <person name="Tamura T."/>
        </authorList>
    </citation>
    <scope>NUCLEOTIDE SEQUENCE [LARGE SCALE GENOMIC DNA]</scope>
    <source>
        <strain evidence="5 6">NBRC 108639</strain>
    </source>
</reference>
<keyword evidence="6" id="KW-1185">Reference proteome</keyword>
<dbReference type="Gene3D" id="1.20.1440.100">
    <property type="entry name" value="SG protein - dephosphorylation function"/>
    <property type="match status" value="1"/>
</dbReference>
<comment type="caution">
    <text evidence="5">The sequence shown here is derived from an EMBL/GenBank/DDBJ whole genome shotgun (WGS) entry which is preliminary data.</text>
</comment>
<comment type="similarity">
    <text evidence="1">Belongs to the HAD-like hydrolase superfamily. SerB family.</text>
</comment>
<evidence type="ECO:0000313" key="5">
    <source>
        <dbReference type="EMBL" id="GFJ76419.1"/>
    </source>
</evidence>
<dbReference type="GO" id="GO:0016787">
    <property type="term" value="F:hydrolase activity"/>
    <property type="evidence" value="ECO:0007669"/>
    <property type="project" value="UniProtKB-KW"/>
</dbReference>
<evidence type="ECO:0000313" key="6">
    <source>
        <dbReference type="Proteomes" id="UP000482800"/>
    </source>
</evidence>
<dbReference type="InterPro" id="IPR023214">
    <property type="entry name" value="HAD_sf"/>
</dbReference>
<gene>
    <name evidence="5" type="primary">mmfP</name>
    <name evidence="5" type="ORF">Phou_005990</name>
</gene>
<dbReference type="NCBIfam" id="TIGR01488">
    <property type="entry name" value="HAD-SF-IB"/>
    <property type="match status" value="1"/>
</dbReference>
<protein>
    <recommendedName>
        <fullName evidence="7">HAD-IB family hydrolase</fullName>
    </recommendedName>
</protein>
<dbReference type="Pfam" id="PF12710">
    <property type="entry name" value="HAD"/>
    <property type="match status" value="1"/>
</dbReference>
<dbReference type="NCBIfam" id="TIGR01490">
    <property type="entry name" value="HAD-SF-IB-hyp1"/>
    <property type="match status" value="1"/>
</dbReference>
<evidence type="ECO:0008006" key="7">
    <source>
        <dbReference type="Google" id="ProtNLM"/>
    </source>
</evidence>
<dbReference type="PANTHER" id="PTHR43344:SF13">
    <property type="entry name" value="PHOSPHATASE RV3661-RELATED"/>
    <property type="match status" value="1"/>
</dbReference>
<sequence>MRPIAFFDVDGTLVAGTTMREFLRFRLGTAAAEQRWRELRGDGAGRAEANRRYFRLYAGTRWAELMSEGRRWYDTWSRRPDGYVSGGLGALRRHRAHGHAVVLVSGSFLPCLLPIAEHLGADAVLCTEPETDGGGVLTGTAQPMIGRAKAVAAQRLAADWHVPAGHCFAYGDHASDLDLLGAVGHPAVVGDDPDLLRLAARYGWPRLPAQPVAAPDPCYCGCAVAAWSMPTVEIHPPAGHGAPPRNARTKEAS</sequence>
<evidence type="ECO:0000256" key="1">
    <source>
        <dbReference type="ARBA" id="ARBA00009184"/>
    </source>
</evidence>
<keyword evidence="2" id="KW-0479">Metal-binding</keyword>
<reference evidence="5 6" key="2">
    <citation type="submission" date="2020-03" db="EMBL/GenBank/DDBJ databases">
        <authorList>
            <person name="Ichikawa N."/>
            <person name="Kimura A."/>
            <person name="Kitahashi Y."/>
            <person name="Uohara A."/>
        </authorList>
    </citation>
    <scope>NUCLEOTIDE SEQUENCE [LARGE SCALE GENOMIC DNA]</scope>
    <source>
        <strain evidence="5 6">NBRC 108639</strain>
    </source>
</reference>
<proteinExistence type="inferred from homology"/>
<evidence type="ECO:0000256" key="4">
    <source>
        <dbReference type="ARBA" id="ARBA00022842"/>
    </source>
</evidence>
<evidence type="ECO:0000256" key="3">
    <source>
        <dbReference type="ARBA" id="ARBA00022801"/>
    </source>
</evidence>
<dbReference type="RefSeq" id="WP_173053298.1">
    <property type="nucleotide sequence ID" value="NZ_BAABGO010000003.1"/>
</dbReference>
<dbReference type="GO" id="GO:0046872">
    <property type="term" value="F:metal ion binding"/>
    <property type="evidence" value="ECO:0007669"/>
    <property type="project" value="UniProtKB-KW"/>
</dbReference>
<dbReference type="PANTHER" id="PTHR43344">
    <property type="entry name" value="PHOSPHOSERINE PHOSPHATASE"/>
    <property type="match status" value="1"/>
</dbReference>
<dbReference type="SUPFAM" id="SSF56784">
    <property type="entry name" value="HAD-like"/>
    <property type="match status" value="1"/>
</dbReference>
<dbReference type="EMBL" id="BLPF01000001">
    <property type="protein sequence ID" value="GFJ76419.1"/>
    <property type="molecule type" value="Genomic_DNA"/>
</dbReference>
<dbReference type="Gene3D" id="3.40.50.1000">
    <property type="entry name" value="HAD superfamily/HAD-like"/>
    <property type="match status" value="1"/>
</dbReference>
<keyword evidence="3" id="KW-0378">Hydrolase</keyword>
<dbReference type="InterPro" id="IPR006385">
    <property type="entry name" value="HAD_hydro_SerB1"/>
</dbReference>
<dbReference type="Proteomes" id="UP000482800">
    <property type="component" value="Unassembled WGS sequence"/>
</dbReference>
<keyword evidence="4" id="KW-0460">Magnesium</keyword>
<dbReference type="InterPro" id="IPR036412">
    <property type="entry name" value="HAD-like_sf"/>
</dbReference>
<dbReference type="PROSITE" id="PS01228">
    <property type="entry name" value="COF_1"/>
    <property type="match status" value="1"/>
</dbReference>
<dbReference type="AlphaFoldDB" id="A0A6V8K2L9"/>
<accession>A0A6V8K2L9</accession>
<name>A0A6V8K2L9_9ACTN</name>
<evidence type="ECO:0000256" key="2">
    <source>
        <dbReference type="ARBA" id="ARBA00022723"/>
    </source>
</evidence>
<organism evidence="5 6">
    <name type="scientific">Phytohabitans houttuyneae</name>
    <dbReference type="NCBI Taxonomy" id="1076126"/>
    <lineage>
        <taxon>Bacteria</taxon>
        <taxon>Bacillati</taxon>
        <taxon>Actinomycetota</taxon>
        <taxon>Actinomycetes</taxon>
        <taxon>Micromonosporales</taxon>
        <taxon>Micromonosporaceae</taxon>
    </lineage>
</organism>
<dbReference type="InterPro" id="IPR050582">
    <property type="entry name" value="HAD-like_SerB"/>
</dbReference>